<proteinExistence type="predicted"/>
<evidence type="ECO:0000313" key="2">
    <source>
        <dbReference type="Proteomes" id="UP001150603"/>
    </source>
</evidence>
<evidence type="ECO:0000313" key="1">
    <source>
        <dbReference type="EMBL" id="KAJ1940921.1"/>
    </source>
</evidence>
<sequence>MCDTIDKDTKNVIRKSSFFRRLRERVHPTKLFDFTDNRTLPADEARDVASFREHIIQRTPMMVCGSSHVAAWQKKRHSKMNKTGSREDRFNWRSVDTPLNSARFAESTIAENIIGPCASDVSDVSGSDDGSSSNNNGRCASNGLASLAAQVTPNDSQESLKSQYTLPTNTDVIQVQRYMQQRDISLVREFDWGNLQLTNPNHCNFALLHDILFRSYREALQAMTNKYFYEDYRKKRLASVPSVTKKSKNQYRYFKQERDSKNVAPLMDPLGYWPGAHGGDQVLNTGDTSAYSNAATDGTGSSHANDDSPAVQTRAQPQFSFSFQLPQGNEFSPFSTLGKTSSPTANFSFSRGMDQRVSDAATLTSHMARLSLGKDVSDTASDRRSSSASSSLRRHRRSTIGASTHQVAF</sequence>
<dbReference type="Proteomes" id="UP001150603">
    <property type="component" value="Unassembled WGS sequence"/>
</dbReference>
<reference evidence="1" key="1">
    <citation type="submission" date="2022-07" db="EMBL/GenBank/DDBJ databases">
        <title>Phylogenomic reconstructions and comparative analyses of Kickxellomycotina fungi.</title>
        <authorList>
            <person name="Reynolds N.K."/>
            <person name="Stajich J.E."/>
            <person name="Barry K."/>
            <person name="Grigoriev I.V."/>
            <person name="Crous P."/>
            <person name="Smith M.E."/>
        </authorList>
    </citation>
    <scope>NUCLEOTIDE SEQUENCE</scope>
    <source>
        <strain evidence="1">NRRL 5244</strain>
    </source>
</reference>
<name>A0ACC1J805_9FUNG</name>
<comment type="caution">
    <text evidence="1">The sequence shown here is derived from an EMBL/GenBank/DDBJ whole genome shotgun (WGS) entry which is preliminary data.</text>
</comment>
<protein>
    <submittedName>
        <fullName evidence="1">Uncharacterized protein</fullName>
    </submittedName>
</protein>
<organism evidence="1 2">
    <name type="scientific">Linderina macrospora</name>
    <dbReference type="NCBI Taxonomy" id="4868"/>
    <lineage>
        <taxon>Eukaryota</taxon>
        <taxon>Fungi</taxon>
        <taxon>Fungi incertae sedis</taxon>
        <taxon>Zoopagomycota</taxon>
        <taxon>Kickxellomycotina</taxon>
        <taxon>Kickxellomycetes</taxon>
        <taxon>Kickxellales</taxon>
        <taxon>Kickxellaceae</taxon>
        <taxon>Linderina</taxon>
    </lineage>
</organism>
<dbReference type="EMBL" id="JANBPW010002402">
    <property type="protein sequence ID" value="KAJ1940921.1"/>
    <property type="molecule type" value="Genomic_DNA"/>
</dbReference>
<gene>
    <name evidence="1" type="ORF">FBU59_003661</name>
</gene>
<keyword evidence="2" id="KW-1185">Reference proteome</keyword>
<accession>A0ACC1J805</accession>